<comment type="similarity">
    <text evidence="1">Belongs to the TEC1 family.</text>
</comment>
<organism evidence="4 5">
    <name type="scientific">Mycena metata</name>
    <dbReference type="NCBI Taxonomy" id="1033252"/>
    <lineage>
        <taxon>Eukaryota</taxon>
        <taxon>Fungi</taxon>
        <taxon>Dikarya</taxon>
        <taxon>Basidiomycota</taxon>
        <taxon>Agaricomycotina</taxon>
        <taxon>Agaricomycetes</taxon>
        <taxon>Agaricomycetidae</taxon>
        <taxon>Agaricales</taxon>
        <taxon>Marasmiineae</taxon>
        <taxon>Mycenaceae</taxon>
        <taxon>Mycena</taxon>
    </lineage>
</organism>
<sequence>MHAPQPTQPPGTLDDGSWLSASTCGQNLGHSVLDTGRMCRKSHRGEIVWPPHLETALIEGLRQYRPPVSRQTVLLRQYPGRNKFLSHYILSKTGEYRTLKQVGSRVQQLRELSPSPELLNLLFPTPSLGVESSWIRPETPGNDTSHRTVFITIMSEAGGPGGPYHSPEQTLPHDENIVYHSQEPRRLVDIDPTVVLVSESTIMAQSRFHVCTEGSVVHTEVAQHHFL</sequence>
<dbReference type="Proteomes" id="UP001215598">
    <property type="component" value="Unassembled WGS sequence"/>
</dbReference>
<dbReference type="GO" id="GO:0003700">
    <property type="term" value="F:DNA-binding transcription factor activity"/>
    <property type="evidence" value="ECO:0007669"/>
    <property type="project" value="InterPro"/>
</dbReference>
<dbReference type="Gene3D" id="6.10.20.40">
    <property type="entry name" value="TEA/ATTS domain"/>
    <property type="match status" value="1"/>
</dbReference>
<dbReference type="InterPro" id="IPR000818">
    <property type="entry name" value="TEA/ATTS_dom"/>
</dbReference>
<protein>
    <recommendedName>
        <fullName evidence="3">TEA domain-containing protein</fullName>
    </recommendedName>
</protein>
<dbReference type="Pfam" id="PF01285">
    <property type="entry name" value="TEA"/>
    <property type="match status" value="1"/>
</dbReference>
<dbReference type="InterPro" id="IPR038096">
    <property type="entry name" value="TEA/ATTS_sf"/>
</dbReference>
<evidence type="ECO:0000259" key="3">
    <source>
        <dbReference type="PROSITE" id="PS51088"/>
    </source>
</evidence>
<dbReference type="AlphaFoldDB" id="A0AAD7MUT9"/>
<evidence type="ECO:0000256" key="1">
    <source>
        <dbReference type="ARBA" id="ARBA00008421"/>
    </source>
</evidence>
<name>A0AAD7MUT9_9AGAR</name>
<feature type="domain" description="TEA" evidence="3">
    <location>
        <begin position="42"/>
        <end position="116"/>
    </location>
</feature>
<feature type="DNA-binding region" description="TEA" evidence="2">
    <location>
        <begin position="42"/>
        <end position="116"/>
    </location>
</feature>
<dbReference type="SMART" id="SM00426">
    <property type="entry name" value="TEA"/>
    <property type="match status" value="1"/>
</dbReference>
<reference evidence="4" key="1">
    <citation type="submission" date="2023-03" db="EMBL/GenBank/DDBJ databases">
        <title>Massive genome expansion in bonnet fungi (Mycena s.s.) driven by repeated elements and novel gene families across ecological guilds.</title>
        <authorList>
            <consortium name="Lawrence Berkeley National Laboratory"/>
            <person name="Harder C.B."/>
            <person name="Miyauchi S."/>
            <person name="Viragh M."/>
            <person name="Kuo A."/>
            <person name="Thoen E."/>
            <person name="Andreopoulos B."/>
            <person name="Lu D."/>
            <person name="Skrede I."/>
            <person name="Drula E."/>
            <person name="Henrissat B."/>
            <person name="Morin E."/>
            <person name="Kohler A."/>
            <person name="Barry K."/>
            <person name="LaButti K."/>
            <person name="Morin E."/>
            <person name="Salamov A."/>
            <person name="Lipzen A."/>
            <person name="Mereny Z."/>
            <person name="Hegedus B."/>
            <person name="Baldrian P."/>
            <person name="Stursova M."/>
            <person name="Weitz H."/>
            <person name="Taylor A."/>
            <person name="Grigoriev I.V."/>
            <person name="Nagy L.G."/>
            <person name="Martin F."/>
            <person name="Kauserud H."/>
        </authorList>
    </citation>
    <scope>NUCLEOTIDE SEQUENCE</scope>
    <source>
        <strain evidence="4">CBHHK182m</strain>
    </source>
</reference>
<comment type="caution">
    <text evidence="4">The sequence shown here is derived from an EMBL/GenBank/DDBJ whole genome shotgun (WGS) entry which is preliminary data.</text>
</comment>
<gene>
    <name evidence="4" type="ORF">B0H16DRAFT_1381070</name>
</gene>
<dbReference type="PROSITE" id="PS51088">
    <property type="entry name" value="TEA_2"/>
    <property type="match status" value="1"/>
</dbReference>
<accession>A0AAD7MUT9</accession>
<evidence type="ECO:0000313" key="5">
    <source>
        <dbReference type="Proteomes" id="UP001215598"/>
    </source>
</evidence>
<proteinExistence type="inferred from homology"/>
<evidence type="ECO:0000313" key="4">
    <source>
        <dbReference type="EMBL" id="KAJ7733673.1"/>
    </source>
</evidence>
<dbReference type="PRINTS" id="PR00065">
    <property type="entry name" value="TEADOMAIN"/>
</dbReference>
<evidence type="ECO:0000256" key="2">
    <source>
        <dbReference type="PROSITE-ProRule" id="PRU00505"/>
    </source>
</evidence>
<feature type="non-terminal residue" evidence="4">
    <location>
        <position position="1"/>
    </location>
</feature>
<dbReference type="EMBL" id="JARKIB010000137">
    <property type="protein sequence ID" value="KAJ7733673.1"/>
    <property type="molecule type" value="Genomic_DNA"/>
</dbReference>
<keyword evidence="5" id="KW-1185">Reference proteome</keyword>